<accession>A0ABQ9H162</accession>
<reference evidence="1 2" key="1">
    <citation type="submission" date="2023-02" db="EMBL/GenBank/DDBJ databases">
        <title>LHISI_Scaffold_Assembly.</title>
        <authorList>
            <person name="Stuart O.P."/>
            <person name="Cleave R."/>
            <person name="Magrath M.J.L."/>
            <person name="Mikheyev A.S."/>
        </authorList>
    </citation>
    <scope>NUCLEOTIDE SEQUENCE [LARGE SCALE GENOMIC DNA]</scope>
    <source>
        <strain evidence="1">Daus_M_001</strain>
        <tissue evidence="1">Leg muscle</tissue>
    </source>
</reference>
<comment type="caution">
    <text evidence="1">The sequence shown here is derived from an EMBL/GenBank/DDBJ whole genome shotgun (WGS) entry which is preliminary data.</text>
</comment>
<protein>
    <submittedName>
        <fullName evidence="1">Uncharacterized protein</fullName>
    </submittedName>
</protein>
<keyword evidence="2" id="KW-1185">Reference proteome</keyword>
<gene>
    <name evidence="1" type="ORF">PR048_022467</name>
</gene>
<evidence type="ECO:0000313" key="1">
    <source>
        <dbReference type="EMBL" id="KAJ8878004.1"/>
    </source>
</evidence>
<sequence>MVSLYQCENKPLVIFDDVILEVRIKILMFFILGRHIPESPSNYYEITKFSVDFVGGDMSFENFKEICAKCWDEDYGFITKDMNRKMDGGKYRGGGWKHLGELGMGMGHHWNARGGGKGRFPRKPANPSDIVRRDLYMQKSGSEHRLELNPEPWMIVPQNTQEYRVETATHTTHGMTLTNQRRATCSPAGSSRHKKYLEARDSQSGARPNSKKSVGVFNTPCGGRDIHAQWQLILPNQANRTQWTPFSLRDVSLLQKSTTNYMTIRNPHFRHLDQVAGTDATKHYGVSLRAHMCEQFSAPATDGAALGRRTGETAVRQTVVFHGWPLIHTCKIRAFNDLQARLYGLMCSRADIDCSLVTCCHGGERRLGVNVVVCFSLVPGSPGGVEQPACEEEGRGEHDKCNCCLQRRADSMLDPRLRFEATPSPLSKLRTDSQRQEGIVNLAESIYSLIRRGEMKPCKVIERVAEIIKNFNCNCPEVSVDVFLRHVSPNRFYDVFSQLIASTLLKSGRRKCHEAADIPPFIISLDPDSDTTDEDDPGSGDEVLAMATDRGTRLFYCTVGAGWPEALIVDALDVFEPIGNLQGEKNVARAILSVGRRAGSRRINLRIVCVSLSGLARGFAPHKFANVCVAQWVGARVRRHKFANCVCVAQWVGARVRAA</sequence>
<evidence type="ECO:0000313" key="2">
    <source>
        <dbReference type="Proteomes" id="UP001159363"/>
    </source>
</evidence>
<dbReference type="EMBL" id="JARBHB010000008">
    <property type="protein sequence ID" value="KAJ8878004.1"/>
    <property type="molecule type" value="Genomic_DNA"/>
</dbReference>
<name>A0ABQ9H162_9NEOP</name>
<organism evidence="1 2">
    <name type="scientific">Dryococelus australis</name>
    <dbReference type="NCBI Taxonomy" id="614101"/>
    <lineage>
        <taxon>Eukaryota</taxon>
        <taxon>Metazoa</taxon>
        <taxon>Ecdysozoa</taxon>
        <taxon>Arthropoda</taxon>
        <taxon>Hexapoda</taxon>
        <taxon>Insecta</taxon>
        <taxon>Pterygota</taxon>
        <taxon>Neoptera</taxon>
        <taxon>Polyneoptera</taxon>
        <taxon>Phasmatodea</taxon>
        <taxon>Verophasmatodea</taxon>
        <taxon>Anareolatae</taxon>
        <taxon>Phasmatidae</taxon>
        <taxon>Eurycanthinae</taxon>
        <taxon>Dryococelus</taxon>
    </lineage>
</organism>
<dbReference type="Proteomes" id="UP001159363">
    <property type="component" value="Chromosome 7"/>
</dbReference>
<proteinExistence type="predicted"/>